<dbReference type="AlphaFoldDB" id="A0AAV4R5Y4"/>
<proteinExistence type="predicted"/>
<comment type="caution">
    <text evidence="1">The sequence shown here is derived from an EMBL/GenBank/DDBJ whole genome shotgun (WGS) entry which is preliminary data.</text>
</comment>
<keyword evidence="2" id="KW-1185">Reference proteome</keyword>
<reference evidence="1 2" key="1">
    <citation type="submission" date="2021-06" db="EMBL/GenBank/DDBJ databases">
        <title>Caerostris darwini draft genome.</title>
        <authorList>
            <person name="Kono N."/>
            <person name="Arakawa K."/>
        </authorList>
    </citation>
    <scope>NUCLEOTIDE SEQUENCE [LARGE SCALE GENOMIC DNA]</scope>
</reference>
<dbReference type="EMBL" id="BPLQ01005553">
    <property type="protein sequence ID" value="GIY15612.1"/>
    <property type="molecule type" value="Genomic_DNA"/>
</dbReference>
<evidence type="ECO:0000313" key="1">
    <source>
        <dbReference type="EMBL" id="GIY15612.1"/>
    </source>
</evidence>
<evidence type="ECO:0000313" key="2">
    <source>
        <dbReference type="Proteomes" id="UP001054837"/>
    </source>
</evidence>
<sequence length="104" mass="11628">MTVTKLSGIPTRSVERTPSPLRLLFTGENLLSYNCCRNEWEISCGVSAFISRQRGGSSFRLKIVVVSNQPKVLFGISIQFKLSFPDKCVIPKMESRGKDDSVWG</sequence>
<gene>
    <name evidence="1" type="ORF">CDAR_121901</name>
</gene>
<name>A0AAV4R5Y4_9ARAC</name>
<protein>
    <submittedName>
        <fullName evidence="1">Uncharacterized protein</fullName>
    </submittedName>
</protein>
<dbReference type="Proteomes" id="UP001054837">
    <property type="component" value="Unassembled WGS sequence"/>
</dbReference>
<organism evidence="1 2">
    <name type="scientific">Caerostris darwini</name>
    <dbReference type="NCBI Taxonomy" id="1538125"/>
    <lineage>
        <taxon>Eukaryota</taxon>
        <taxon>Metazoa</taxon>
        <taxon>Ecdysozoa</taxon>
        <taxon>Arthropoda</taxon>
        <taxon>Chelicerata</taxon>
        <taxon>Arachnida</taxon>
        <taxon>Araneae</taxon>
        <taxon>Araneomorphae</taxon>
        <taxon>Entelegynae</taxon>
        <taxon>Araneoidea</taxon>
        <taxon>Araneidae</taxon>
        <taxon>Caerostris</taxon>
    </lineage>
</organism>
<accession>A0AAV4R5Y4</accession>